<feature type="compositionally biased region" description="Low complexity" evidence="4">
    <location>
        <begin position="48"/>
        <end position="57"/>
    </location>
</feature>
<dbReference type="GO" id="GO:0001228">
    <property type="term" value="F:DNA-binding transcription activator activity, RNA polymerase II-specific"/>
    <property type="evidence" value="ECO:0007669"/>
    <property type="project" value="TreeGrafter"/>
</dbReference>
<feature type="region of interest" description="Disordered" evidence="4">
    <location>
        <begin position="405"/>
        <end position="447"/>
    </location>
</feature>
<dbReference type="InterPro" id="IPR050936">
    <property type="entry name" value="AP-1-like"/>
</dbReference>
<organism evidence="6 8">
    <name type="scientific">Ustilago bromivora</name>
    <dbReference type="NCBI Taxonomy" id="307758"/>
    <lineage>
        <taxon>Eukaryota</taxon>
        <taxon>Fungi</taxon>
        <taxon>Dikarya</taxon>
        <taxon>Basidiomycota</taxon>
        <taxon>Ustilaginomycotina</taxon>
        <taxon>Ustilaginomycetes</taxon>
        <taxon>Ustilaginales</taxon>
        <taxon>Ustilaginaceae</taxon>
        <taxon>Ustilago</taxon>
    </lineage>
</organism>
<dbReference type="PROSITE" id="PS00036">
    <property type="entry name" value="BZIP_BASIC"/>
    <property type="match status" value="1"/>
</dbReference>
<dbReference type="SUPFAM" id="SSF57959">
    <property type="entry name" value="Leucine zipper domain"/>
    <property type="match status" value="1"/>
</dbReference>
<dbReference type="InterPro" id="IPR004827">
    <property type="entry name" value="bZIP"/>
</dbReference>
<keyword evidence="3" id="KW-0175">Coiled coil</keyword>
<feature type="region of interest" description="Disordered" evidence="4">
    <location>
        <begin position="1"/>
        <end position="141"/>
    </location>
</feature>
<feature type="region of interest" description="Disordered" evidence="4">
    <location>
        <begin position="664"/>
        <end position="687"/>
    </location>
</feature>
<feature type="compositionally biased region" description="Polar residues" evidence="4">
    <location>
        <begin position="28"/>
        <end position="47"/>
    </location>
</feature>
<evidence type="ECO:0000313" key="7">
    <source>
        <dbReference type="EMBL" id="SYW79273.1"/>
    </source>
</evidence>
<evidence type="ECO:0000313" key="6">
    <source>
        <dbReference type="EMBL" id="SAM83057.1"/>
    </source>
</evidence>
<protein>
    <recommendedName>
        <fullName evidence="5">BZIP domain-containing protein</fullName>
    </recommendedName>
</protein>
<dbReference type="Pfam" id="PF00170">
    <property type="entry name" value="bZIP_1"/>
    <property type="match status" value="1"/>
</dbReference>
<feature type="compositionally biased region" description="Low complexity" evidence="4">
    <location>
        <begin position="68"/>
        <end position="91"/>
    </location>
</feature>
<gene>
    <name evidence="7" type="ORF">UBRO2_02957</name>
    <name evidence="6" type="ORF">UBRO_03611</name>
</gene>
<dbReference type="CDD" id="cd14688">
    <property type="entry name" value="bZIP_YAP"/>
    <property type="match status" value="1"/>
</dbReference>
<reference evidence="6" key="1">
    <citation type="submission" date="2016-04" db="EMBL/GenBank/DDBJ databases">
        <authorList>
            <person name="Evans L.H."/>
            <person name="Alamgir A."/>
            <person name="Owens N."/>
            <person name="Weber N.D."/>
            <person name="Virtaneva K."/>
            <person name="Barbian K."/>
            <person name="Babar A."/>
            <person name="Rosenke K."/>
        </authorList>
    </citation>
    <scope>NUCLEOTIDE SEQUENCE</scope>
    <source>
        <strain evidence="6">UB2112</strain>
    </source>
</reference>
<dbReference type="Proteomes" id="UP000658997">
    <property type="component" value="Unassembled WGS sequence"/>
</dbReference>
<evidence type="ECO:0000256" key="1">
    <source>
        <dbReference type="ARBA" id="ARBA00004123"/>
    </source>
</evidence>
<dbReference type="InterPro" id="IPR046347">
    <property type="entry name" value="bZIP_sf"/>
</dbReference>
<sequence>MASILPSPGPSSSSLTGQRNIAQRPLAASSSNLKPAPSTSKSQSSRLAPTAPSAIIAPAPPSPSNVKPAPLAPVLSASPSASSSSPTSTASISKKDSTGPLVQPSKEWVLPARAKPGRKPSETEPLTKRKAQNRASQRAFRERKQSYLADLEAKVAAYEAAEIDRSVEIQRVAQKLRAENEALRKEVGSWKEKFMQLERFLLQAKANGGKLPGMVVTPNVKSGPGCKAPAHERAAPKKGVLVAPGGKDGKSKEKSSGGARFADAVQPSTKIQEDAVMESKQSSAPVSVPLRRRPFRSNPTTPIDATPPVEPVADAPVPAVAKPLTARKEPKPPLWSFETPKTSSPPAPPSITTTTTSVADKPASLLSPSLLPDGGHLSIGGGCGFCTEASPCVCADDFLDFPSTATSSQPSHIAVPSDVPSALPLPKRTSAASSSSSTSESSRRMSIGSLTHANDIALSHRKRSSKLWYTVAQPSPPSPPRSLPLSIRSKSTGGKKLWSLTESAPSPDEPVCTGDPSTCGACSTDPGLAAFCEAVTTATSTTPATSPTRPVMMPSGTPPISSTSPYSTASLRGETIPSAWRQIRSHPRFSQWQGGLDLLAEVVSKRSGNVKSPMLPHVAVGEKRGREASVEIEPSRNGAAVATSNDRATSKPVLLHTASEGTIHALPTRAKQEEGEEEEREGKRRRIVIDREAVQEALALLDAGTAAQPRSSSAKEEQPCPCPWRPGDKRSSPP</sequence>
<proteinExistence type="predicted"/>
<dbReference type="SMART" id="SM00338">
    <property type="entry name" value="BRLZ"/>
    <property type="match status" value="1"/>
</dbReference>
<dbReference type="EMBL" id="ULHB01000051">
    <property type="protein sequence ID" value="SYW79273.1"/>
    <property type="molecule type" value="Genomic_DNA"/>
</dbReference>
<evidence type="ECO:0000313" key="9">
    <source>
        <dbReference type="Proteomes" id="UP000658997"/>
    </source>
</evidence>
<feature type="region of interest" description="Disordered" evidence="4">
    <location>
        <begin position="470"/>
        <end position="489"/>
    </location>
</feature>
<dbReference type="OrthoDB" id="5374328at2759"/>
<evidence type="ECO:0000259" key="5">
    <source>
        <dbReference type="PROSITE" id="PS00036"/>
    </source>
</evidence>
<dbReference type="InterPro" id="IPR018287">
    <property type="entry name" value="Hap4_TF_heteromerisation"/>
</dbReference>
<feature type="compositionally biased region" description="Low complexity" evidence="4">
    <location>
        <begin position="350"/>
        <end position="364"/>
    </location>
</feature>
<name>A0A1K0G672_9BASI</name>
<dbReference type="PANTHER" id="PTHR40621">
    <property type="entry name" value="TRANSCRIPTION FACTOR KAPC-RELATED"/>
    <property type="match status" value="1"/>
</dbReference>
<feature type="compositionally biased region" description="Low complexity" evidence="4">
    <location>
        <begin position="428"/>
        <end position="446"/>
    </location>
</feature>
<dbReference type="EMBL" id="LT558125">
    <property type="protein sequence ID" value="SAM83057.1"/>
    <property type="molecule type" value="Genomic_DNA"/>
</dbReference>
<accession>A0A1K0G672</accession>
<evidence type="ECO:0000256" key="2">
    <source>
        <dbReference type="ARBA" id="ARBA00023242"/>
    </source>
</evidence>
<keyword evidence="9" id="KW-1185">Reference proteome</keyword>
<keyword evidence="2" id="KW-0539">Nucleus</keyword>
<dbReference type="AlphaFoldDB" id="A0A1K0G672"/>
<feature type="compositionally biased region" description="Low complexity" evidence="4">
    <location>
        <begin position="311"/>
        <end position="323"/>
    </location>
</feature>
<evidence type="ECO:0000256" key="3">
    <source>
        <dbReference type="SAM" id="Coils"/>
    </source>
</evidence>
<feature type="region of interest" description="Disordered" evidence="4">
    <location>
        <begin position="540"/>
        <end position="570"/>
    </location>
</feature>
<dbReference type="PANTHER" id="PTHR40621:SF7">
    <property type="entry name" value="BZIP DOMAIN-CONTAINING PROTEIN"/>
    <property type="match status" value="1"/>
</dbReference>
<feature type="coiled-coil region" evidence="3">
    <location>
        <begin position="141"/>
        <end position="193"/>
    </location>
</feature>
<reference evidence="7" key="3">
    <citation type="submission" date="2018-08" db="EMBL/GenBank/DDBJ databases">
        <authorList>
            <person name="Guldener U."/>
        </authorList>
    </citation>
    <scope>NUCLEOTIDE SEQUENCE</scope>
    <source>
        <strain evidence="7">UB2</strain>
    </source>
</reference>
<feature type="domain" description="BZIP" evidence="5">
    <location>
        <begin position="128"/>
        <end position="143"/>
    </location>
</feature>
<dbReference type="Pfam" id="PF10297">
    <property type="entry name" value="Hap4_Hap_bind"/>
    <property type="match status" value="1"/>
</dbReference>
<reference evidence="8" key="2">
    <citation type="submission" date="2016-04" db="EMBL/GenBank/DDBJ databases">
        <authorList>
            <person name="Guldener U."/>
            <person name="Guldener U."/>
        </authorList>
    </citation>
    <scope>NUCLEOTIDE SEQUENCE [LARGE SCALE GENOMIC DNA]</scope>
    <source>
        <strain evidence="8">UB2112</strain>
    </source>
</reference>
<dbReference type="Proteomes" id="UP000179920">
    <property type="component" value="Chromosome IX"/>
</dbReference>
<feature type="region of interest" description="Disordered" evidence="4">
    <location>
        <begin position="700"/>
        <end position="734"/>
    </location>
</feature>
<dbReference type="GO" id="GO:0000976">
    <property type="term" value="F:transcription cis-regulatory region binding"/>
    <property type="evidence" value="ECO:0007669"/>
    <property type="project" value="InterPro"/>
</dbReference>
<feature type="region of interest" description="Disordered" evidence="4">
    <location>
        <begin position="224"/>
        <end position="364"/>
    </location>
</feature>
<evidence type="ECO:0000256" key="4">
    <source>
        <dbReference type="SAM" id="MobiDB-lite"/>
    </source>
</evidence>
<dbReference type="GO" id="GO:0090575">
    <property type="term" value="C:RNA polymerase II transcription regulator complex"/>
    <property type="evidence" value="ECO:0007669"/>
    <property type="project" value="TreeGrafter"/>
</dbReference>
<dbReference type="Gene3D" id="1.20.5.170">
    <property type="match status" value="1"/>
</dbReference>
<comment type="subcellular location">
    <subcellularLocation>
        <location evidence="1">Nucleus</location>
    </subcellularLocation>
</comment>
<evidence type="ECO:0000313" key="8">
    <source>
        <dbReference type="Proteomes" id="UP000179920"/>
    </source>
</evidence>